<dbReference type="Gene3D" id="1.10.287.110">
    <property type="entry name" value="DnaJ domain"/>
    <property type="match status" value="1"/>
</dbReference>
<name>A0A2J8P4A6_PANTR</name>
<proteinExistence type="predicted"/>
<sequence length="44" mass="5150">MMAVEQMPKKDWYSILGADPSANISDLKQKYQKLILMDLFLYVI</sequence>
<comment type="caution">
    <text evidence="2">The sequence shown here is derived from an EMBL/GenBank/DDBJ whole genome shotgun (WGS) entry which is preliminary data.</text>
</comment>
<organism evidence="2 3">
    <name type="scientific">Pan troglodytes</name>
    <name type="common">Chimpanzee</name>
    <dbReference type="NCBI Taxonomy" id="9598"/>
    <lineage>
        <taxon>Eukaryota</taxon>
        <taxon>Metazoa</taxon>
        <taxon>Chordata</taxon>
        <taxon>Craniata</taxon>
        <taxon>Vertebrata</taxon>
        <taxon>Euteleostomi</taxon>
        <taxon>Mammalia</taxon>
        <taxon>Eutheria</taxon>
        <taxon>Euarchontoglires</taxon>
        <taxon>Primates</taxon>
        <taxon>Haplorrhini</taxon>
        <taxon>Catarrhini</taxon>
        <taxon>Hominidae</taxon>
        <taxon>Pan</taxon>
    </lineage>
</organism>
<gene>
    <name evidence="2" type="ORF">CK820_G0005483</name>
</gene>
<dbReference type="InterPro" id="IPR036869">
    <property type="entry name" value="J_dom_sf"/>
</dbReference>
<protein>
    <submittedName>
        <fullName evidence="2">DNAJC24 isoform 8</fullName>
    </submittedName>
</protein>
<reference evidence="2 3" key="1">
    <citation type="submission" date="2017-12" db="EMBL/GenBank/DDBJ databases">
        <title>High-resolution comparative analysis of great ape genomes.</title>
        <authorList>
            <person name="Pollen A."/>
            <person name="Hastie A."/>
            <person name="Hormozdiari F."/>
            <person name="Dougherty M."/>
            <person name="Liu R."/>
            <person name="Chaisson M."/>
            <person name="Hoppe E."/>
            <person name="Hill C."/>
            <person name="Pang A."/>
            <person name="Hillier L."/>
            <person name="Baker C."/>
            <person name="Armstrong J."/>
            <person name="Shendure J."/>
            <person name="Paten B."/>
            <person name="Wilson R."/>
            <person name="Chao H."/>
            <person name="Schneider V."/>
            <person name="Ventura M."/>
            <person name="Kronenberg Z."/>
            <person name="Murali S."/>
            <person name="Gordon D."/>
            <person name="Cantsilieris S."/>
            <person name="Munson K."/>
            <person name="Nelson B."/>
            <person name="Raja A."/>
            <person name="Underwood J."/>
            <person name="Diekhans M."/>
            <person name="Fiddes I."/>
            <person name="Haussler D."/>
            <person name="Eichler E."/>
        </authorList>
    </citation>
    <scope>NUCLEOTIDE SEQUENCE [LARGE SCALE GENOMIC DNA]</scope>
    <source>
        <strain evidence="2">Yerkes chimp pedigree #C0471</strain>
    </source>
</reference>
<dbReference type="PANTHER" id="PTHR45255:SF1">
    <property type="entry name" value="DNAJ HOMOLOG SUBFAMILY C MEMBER 24"/>
    <property type="match status" value="1"/>
</dbReference>
<dbReference type="SUPFAM" id="SSF46565">
    <property type="entry name" value="Chaperone J-domain"/>
    <property type="match status" value="1"/>
</dbReference>
<dbReference type="AlphaFoldDB" id="A0A2J8P4A6"/>
<dbReference type="EMBL" id="NBAG03000219">
    <property type="protein sequence ID" value="PNI78857.1"/>
    <property type="molecule type" value="Genomic_DNA"/>
</dbReference>
<keyword evidence="1" id="KW-0862">Zinc</keyword>
<dbReference type="Proteomes" id="UP000236370">
    <property type="component" value="Unassembled WGS sequence"/>
</dbReference>
<accession>A0A2J8P4A6</accession>
<evidence type="ECO:0000256" key="1">
    <source>
        <dbReference type="ARBA" id="ARBA00022833"/>
    </source>
</evidence>
<dbReference type="PANTHER" id="PTHR45255">
    <property type="entry name" value="DNAJ HOMOLOG SUBFAMILY C MEMBER 24"/>
    <property type="match status" value="1"/>
</dbReference>
<dbReference type="SMR" id="A0A2J8P4A6"/>
<evidence type="ECO:0000313" key="3">
    <source>
        <dbReference type="Proteomes" id="UP000236370"/>
    </source>
</evidence>
<evidence type="ECO:0000313" key="2">
    <source>
        <dbReference type="EMBL" id="PNI78857.1"/>
    </source>
</evidence>